<sequence length="72" mass="8127">METKLGIMHAMYGLGAFTAPFVATSFSAKPKWHFHYLVAALFALMNTLANILVFRFKRLDGVLHVFVCISYT</sequence>
<keyword evidence="1" id="KW-1133">Transmembrane helix</keyword>
<dbReference type="EMBL" id="JABCKV010003296">
    <property type="protein sequence ID" value="KAG5635358.1"/>
    <property type="molecule type" value="Genomic_DNA"/>
</dbReference>
<name>A0A9P7FSB0_9AGAR</name>
<dbReference type="SUPFAM" id="SSF103473">
    <property type="entry name" value="MFS general substrate transporter"/>
    <property type="match status" value="1"/>
</dbReference>
<dbReference type="OrthoDB" id="413079at2759"/>
<dbReference type="InterPro" id="IPR036259">
    <property type="entry name" value="MFS_trans_sf"/>
</dbReference>
<keyword evidence="1" id="KW-0812">Transmembrane</keyword>
<feature type="transmembrane region" description="Helical" evidence="1">
    <location>
        <begin position="34"/>
        <end position="54"/>
    </location>
</feature>
<dbReference type="Proteomes" id="UP000775547">
    <property type="component" value="Unassembled WGS sequence"/>
</dbReference>
<organism evidence="2 3">
    <name type="scientific">Asterophora parasitica</name>
    <dbReference type="NCBI Taxonomy" id="117018"/>
    <lineage>
        <taxon>Eukaryota</taxon>
        <taxon>Fungi</taxon>
        <taxon>Dikarya</taxon>
        <taxon>Basidiomycota</taxon>
        <taxon>Agaricomycotina</taxon>
        <taxon>Agaricomycetes</taxon>
        <taxon>Agaricomycetidae</taxon>
        <taxon>Agaricales</taxon>
        <taxon>Tricholomatineae</taxon>
        <taxon>Lyophyllaceae</taxon>
        <taxon>Asterophora</taxon>
    </lineage>
</organism>
<evidence type="ECO:0000313" key="2">
    <source>
        <dbReference type="EMBL" id="KAG5635358.1"/>
    </source>
</evidence>
<comment type="caution">
    <text evidence="2">The sequence shown here is derived from an EMBL/GenBank/DDBJ whole genome shotgun (WGS) entry which is preliminary data.</text>
</comment>
<reference evidence="2" key="1">
    <citation type="submission" date="2020-07" db="EMBL/GenBank/DDBJ databases">
        <authorList>
            <person name="Nieuwenhuis M."/>
            <person name="Van De Peppel L.J.J."/>
        </authorList>
    </citation>
    <scope>NUCLEOTIDE SEQUENCE</scope>
    <source>
        <strain evidence="2">AP01</strain>
        <tissue evidence="2">Mycelium</tissue>
    </source>
</reference>
<accession>A0A9P7FSB0</accession>
<evidence type="ECO:0000313" key="3">
    <source>
        <dbReference type="Proteomes" id="UP000775547"/>
    </source>
</evidence>
<feature type="transmembrane region" description="Helical" evidence="1">
    <location>
        <begin position="7"/>
        <end position="28"/>
    </location>
</feature>
<evidence type="ECO:0000256" key="1">
    <source>
        <dbReference type="SAM" id="Phobius"/>
    </source>
</evidence>
<reference evidence="2" key="2">
    <citation type="submission" date="2021-10" db="EMBL/GenBank/DDBJ databases">
        <title>Phylogenomics reveals ancestral predisposition of the termite-cultivated fungus Termitomyces towards a domesticated lifestyle.</title>
        <authorList>
            <person name="Auxier B."/>
            <person name="Grum-Grzhimaylo A."/>
            <person name="Cardenas M.E."/>
            <person name="Lodge J.D."/>
            <person name="Laessoe T."/>
            <person name="Pedersen O."/>
            <person name="Smith M.E."/>
            <person name="Kuyper T.W."/>
            <person name="Franco-Molano E.A."/>
            <person name="Baroni T.J."/>
            <person name="Aanen D.K."/>
        </authorList>
    </citation>
    <scope>NUCLEOTIDE SEQUENCE</scope>
    <source>
        <strain evidence="2">AP01</strain>
        <tissue evidence="2">Mycelium</tissue>
    </source>
</reference>
<dbReference type="AlphaFoldDB" id="A0A9P7FSB0"/>
<protein>
    <submittedName>
        <fullName evidence="2">Uncharacterized protein</fullName>
    </submittedName>
</protein>
<proteinExistence type="predicted"/>
<keyword evidence="1" id="KW-0472">Membrane</keyword>
<gene>
    <name evidence="2" type="ORF">DXG03_005442</name>
</gene>
<keyword evidence="3" id="KW-1185">Reference proteome</keyword>